<gene>
    <name evidence="2" type="ORF">MAR_019793</name>
</gene>
<dbReference type="SUPFAM" id="SSF81606">
    <property type="entry name" value="PP2C-like"/>
    <property type="match status" value="1"/>
</dbReference>
<keyword evidence="3" id="KW-1185">Reference proteome</keyword>
<proteinExistence type="predicted"/>
<feature type="compositionally biased region" description="Polar residues" evidence="1">
    <location>
        <begin position="431"/>
        <end position="447"/>
    </location>
</feature>
<evidence type="ECO:0000313" key="3">
    <source>
        <dbReference type="Proteomes" id="UP001164746"/>
    </source>
</evidence>
<protein>
    <submittedName>
        <fullName evidence="2">Y9801-like protein</fullName>
    </submittedName>
</protein>
<dbReference type="PANTHER" id="PTHR21586:SF0">
    <property type="entry name" value="PP2C-LIKE DOMAIN-CONTAINING PROTEIN CG9801"/>
    <property type="match status" value="1"/>
</dbReference>
<feature type="compositionally biased region" description="Low complexity" evidence="1">
    <location>
        <begin position="410"/>
        <end position="428"/>
    </location>
</feature>
<organism evidence="2 3">
    <name type="scientific">Mya arenaria</name>
    <name type="common">Soft-shell clam</name>
    <dbReference type="NCBI Taxonomy" id="6604"/>
    <lineage>
        <taxon>Eukaryota</taxon>
        <taxon>Metazoa</taxon>
        <taxon>Spiralia</taxon>
        <taxon>Lophotrochozoa</taxon>
        <taxon>Mollusca</taxon>
        <taxon>Bivalvia</taxon>
        <taxon>Autobranchia</taxon>
        <taxon>Heteroconchia</taxon>
        <taxon>Euheterodonta</taxon>
        <taxon>Imparidentia</taxon>
        <taxon>Neoheterodontei</taxon>
        <taxon>Myida</taxon>
        <taxon>Myoidea</taxon>
        <taxon>Myidae</taxon>
        <taxon>Mya</taxon>
    </lineage>
</organism>
<dbReference type="InterPro" id="IPR053287">
    <property type="entry name" value="PP2C-like_domain"/>
</dbReference>
<feature type="compositionally biased region" description="Polar residues" evidence="1">
    <location>
        <begin position="465"/>
        <end position="485"/>
    </location>
</feature>
<feature type="region of interest" description="Disordered" evidence="1">
    <location>
        <begin position="408"/>
        <end position="512"/>
    </location>
</feature>
<dbReference type="InterPro" id="IPR036457">
    <property type="entry name" value="PPM-type-like_dom_sf"/>
</dbReference>
<evidence type="ECO:0000313" key="2">
    <source>
        <dbReference type="EMBL" id="WAR04424.1"/>
    </source>
</evidence>
<dbReference type="EMBL" id="CP111016">
    <property type="protein sequence ID" value="WAR04424.1"/>
    <property type="molecule type" value="Genomic_DNA"/>
</dbReference>
<dbReference type="PANTHER" id="PTHR21586">
    <property type="entry name" value="TIPA"/>
    <property type="match status" value="1"/>
</dbReference>
<accession>A0ABY7E5G6</accession>
<feature type="compositionally biased region" description="Basic residues" evidence="1">
    <location>
        <begin position="448"/>
        <end position="457"/>
    </location>
</feature>
<name>A0ABY7E5G6_MYAAR</name>
<dbReference type="Gene3D" id="3.60.40.10">
    <property type="entry name" value="PPM-type phosphatase domain"/>
    <property type="match status" value="1"/>
</dbReference>
<evidence type="ECO:0000256" key="1">
    <source>
        <dbReference type="SAM" id="MobiDB-lite"/>
    </source>
</evidence>
<sequence length="562" mass="61954">MERLKSIQFGSEIYSRQHLDDLPLVEIGPLNDEIIASYSGPDSGLAFGLDNRATSSDGEIAGARNWNMKDQKAYGICISLYEQHPVNGKMSVADAFAICARGNNCVMVIADGVNWGEKSRLAARAALYGAMDYINTRIFTNRRSPASTHDVFAILRKSFDKAHQEILDREGGLTTLCACMVCPVAKSTQEVTQGSHDVSLVRDIRDAGGAIGPVDGKNPELHNLTYGLSFANPGDIVFLTTDGISDNYDPVVTKIAVAPLTSVKNENEQQSEGENHYECMESTSDPGCSSICGKPIMEPQERHIYAMKEMERVLHDYELITEEDSSAQELCSAMVQHVLMTTDQKRKVLENPDLYRRKKLSLKDKQTRDSQIVSKMSEAPGKLDHASIVSYEVGEWKQDFDTMDSIPLESQTSESSSSSKHSTNTDISYPKSPTSPSHNITSPSSGTKKIRPKKLFNKLKNNLNIKSTPNSPTTEQSPSISNVTSPKKYHFKRSRTKSEAGALSPSSPVARRDVMSSGFEDFRYQASPTSHMPVSPTSPSRLPYAGHQYQQYRKPAGFESAV</sequence>
<dbReference type="Proteomes" id="UP001164746">
    <property type="component" value="Chromosome 5"/>
</dbReference>
<reference evidence="2" key="1">
    <citation type="submission" date="2022-11" db="EMBL/GenBank/DDBJ databases">
        <title>Centuries of genome instability and evolution in soft-shell clam transmissible cancer (bioRxiv).</title>
        <authorList>
            <person name="Hart S.F.M."/>
            <person name="Yonemitsu M.A."/>
            <person name="Giersch R.M."/>
            <person name="Beal B.F."/>
            <person name="Arriagada G."/>
            <person name="Davis B.W."/>
            <person name="Ostrander E.A."/>
            <person name="Goff S.P."/>
            <person name="Metzger M.J."/>
        </authorList>
    </citation>
    <scope>NUCLEOTIDE SEQUENCE</scope>
    <source>
        <strain evidence="2">MELC-2E11</strain>
        <tissue evidence="2">Siphon/mantle</tissue>
    </source>
</reference>